<sequence>MTAFIREQKVGFQHCDPAGIAFYPRYFEIINATIEEWFETCVGFSFGDIHFVRGEAVPTVHIDIDFKTPSRLGDMLCLKLQLVKIGTSSIELQIECTCKGEMRFKANHIIVYAKAALGKTSPWPKDLLAGLENQLVHS</sequence>
<dbReference type="CDD" id="cd00586">
    <property type="entry name" value="4HBT"/>
    <property type="match status" value="1"/>
</dbReference>
<comment type="caution">
    <text evidence="2">The sequence shown here is derived from an EMBL/GenBank/DDBJ whole genome shotgun (WGS) entry which is preliminary data.</text>
</comment>
<dbReference type="InterPro" id="IPR006683">
    <property type="entry name" value="Thioestr_dom"/>
</dbReference>
<keyword evidence="2" id="KW-0378">Hydrolase</keyword>
<dbReference type="EMBL" id="JBHRSL010000002">
    <property type="protein sequence ID" value="MFC3050646.1"/>
    <property type="molecule type" value="Genomic_DNA"/>
</dbReference>
<dbReference type="Gene3D" id="3.10.129.10">
    <property type="entry name" value="Hotdog Thioesterase"/>
    <property type="match status" value="1"/>
</dbReference>
<dbReference type="InterPro" id="IPR029069">
    <property type="entry name" value="HotDog_dom_sf"/>
</dbReference>
<evidence type="ECO:0000259" key="1">
    <source>
        <dbReference type="Pfam" id="PF03061"/>
    </source>
</evidence>
<feature type="domain" description="Thioesterase" evidence="1">
    <location>
        <begin position="19"/>
        <end position="101"/>
    </location>
</feature>
<gene>
    <name evidence="2" type="ORF">ACFOKA_01885</name>
</gene>
<reference evidence="3" key="1">
    <citation type="journal article" date="2019" name="Int. J. Syst. Evol. Microbiol.">
        <title>The Global Catalogue of Microorganisms (GCM) 10K type strain sequencing project: providing services to taxonomists for standard genome sequencing and annotation.</title>
        <authorList>
            <consortium name="The Broad Institute Genomics Platform"/>
            <consortium name="The Broad Institute Genome Sequencing Center for Infectious Disease"/>
            <person name="Wu L."/>
            <person name="Ma J."/>
        </authorList>
    </citation>
    <scope>NUCLEOTIDE SEQUENCE [LARGE SCALE GENOMIC DNA]</scope>
    <source>
        <strain evidence="3">KCTC 62164</strain>
    </source>
</reference>
<dbReference type="SUPFAM" id="SSF54637">
    <property type="entry name" value="Thioesterase/thiol ester dehydrase-isomerase"/>
    <property type="match status" value="1"/>
</dbReference>
<name>A0ABV7D0U9_9PROT</name>
<keyword evidence="3" id="KW-1185">Reference proteome</keyword>
<dbReference type="EC" id="3.1.2.-" evidence="2"/>
<evidence type="ECO:0000313" key="3">
    <source>
        <dbReference type="Proteomes" id="UP001595444"/>
    </source>
</evidence>
<evidence type="ECO:0000313" key="2">
    <source>
        <dbReference type="EMBL" id="MFC3050646.1"/>
    </source>
</evidence>
<dbReference type="Proteomes" id="UP001595444">
    <property type="component" value="Unassembled WGS sequence"/>
</dbReference>
<organism evidence="2 3">
    <name type="scientific">Kordiimonas pumila</name>
    <dbReference type="NCBI Taxonomy" id="2161677"/>
    <lineage>
        <taxon>Bacteria</taxon>
        <taxon>Pseudomonadati</taxon>
        <taxon>Pseudomonadota</taxon>
        <taxon>Alphaproteobacteria</taxon>
        <taxon>Kordiimonadales</taxon>
        <taxon>Kordiimonadaceae</taxon>
        <taxon>Kordiimonas</taxon>
    </lineage>
</organism>
<dbReference type="Pfam" id="PF03061">
    <property type="entry name" value="4HBT"/>
    <property type="match status" value="1"/>
</dbReference>
<dbReference type="GO" id="GO:0016787">
    <property type="term" value="F:hydrolase activity"/>
    <property type="evidence" value="ECO:0007669"/>
    <property type="project" value="UniProtKB-KW"/>
</dbReference>
<protein>
    <submittedName>
        <fullName evidence="2">Acyl-CoA thioesterase</fullName>
        <ecNumber evidence="2">3.1.2.-</ecNumber>
    </submittedName>
</protein>
<proteinExistence type="predicted"/>
<dbReference type="RefSeq" id="WP_194212879.1">
    <property type="nucleotide sequence ID" value="NZ_CP061205.1"/>
</dbReference>
<accession>A0ABV7D0U9</accession>